<gene>
    <name evidence="2" type="ORF">VKT23_013170</name>
</gene>
<reference evidence="2 3" key="1">
    <citation type="submission" date="2024-01" db="EMBL/GenBank/DDBJ databases">
        <title>A draft genome for the cacao thread blight pathogen Marasmiellus scandens.</title>
        <authorList>
            <person name="Baruah I.K."/>
            <person name="Leung J."/>
            <person name="Bukari Y."/>
            <person name="Amoako-Attah I."/>
            <person name="Meinhardt L.W."/>
            <person name="Bailey B.A."/>
            <person name="Cohen S.P."/>
        </authorList>
    </citation>
    <scope>NUCLEOTIDE SEQUENCE [LARGE SCALE GENOMIC DNA]</scope>
    <source>
        <strain evidence="2 3">GH-19</strain>
    </source>
</reference>
<dbReference type="InterPro" id="IPR036005">
    <property type="entry name" value="Creatinase/aminopeptidase-like"/>
</dbReference>
<evidence type="ECO:0000313" key="2">
    <source>
        <dbReference type="EMBL" id="KAK7449697.1"/>
    </source>
</evidence>
<dbReference type="InterPro" id="IPR000994">
    <property type="entry name" value="Pept_M24"/>
</dbReference>
<dbReference type="Gene3D" id="3.40.350.10">
    <property type="entry name" value="Creatinase/prolidase N-terminal domain"/>
    <property type="match status" value="1"/>
</dbReference>
<dbReference type="Pfam" id="PF00557">
    <property type="entry name" value="Peptidase_M24"/>
    <property type="match status" value="1"/>
</dbReference>
<dbReference type="Proteomes" id="UP001498398">
    <property type="component" value="Unassembled WGS sequence"/>
</dbReference>
<accession>A0ABR1J8F9</accession>
<name>A0ABR1J8F9_9AGAR</name>
<organism evidence="2 3">
    <name type="scientific">Marasmiellus scandens</name>
    <dbReference type="NCBI Taxonomy" id="2682957"/>
    <lineage>
        <taxon>Eukaryota</taxon>
        <taxon>Fungi</taxon>
        <taxon>Dikarya</taxon>
        <taxon>Basidiomycota</taxon>
        <taxon>Agaricomycotina</taxon>
        <taxon>Agaricomycetes</taxon>
        <taxon>Agaricomycetidae</taxon>
        <taxon>Agaricales</taxon>
        <taxon>Marasmiineae</taxon>
        <taxon>Omphalotaceae</taxon>
        <taxon>Marasmiellus</taxon>
    </lineage>
</organism>
<feature type="domain" description="Peptidase M24" evidence="1">
    <location>
        <begin position="221"/>
        <end position="424"/>
    </location>
</feature>
<comment type="caution">
    <text evidence="2">The sequence shown here is derived from an EMBL/GenBank/DDBJ whole genome shotgun (WGS) entry which is preliminary data.</text>
</comment>
<protein>
    <recommendedName>
        <fullName evidence="1">Peptidase M24 domain-containing protein</fullName>
    </recommendedName>
</protein>
<keyword evidence="3" id="KW-1185">Reference proteome</keyword>
<dbReference type="PANTHER" id="PTHR46112">
    <property type="entry name" value="AMINOPEPTIDASE"/>
    <property type="match status" value="1"/>
</dbReference>
<dbReference type="InterPro" id="IPR029149">
    <property type="entry name" value="Creatin/AminoP/Spt16_N"/>
</dbReference>
<dbReference type="SUPFAM" id="SSF55920">
    <property type="entry name" value="Creatinase/aminopeptidase"/>
    <property type="match status" value="1"/>
</dbReference>
<proteinExistence type="predicted"/>
<evidence type="ECO:0000259" key="1">
    <source>
        <dbReference type="Pfam" id="PF00557"/>
    </source>
</evidence>
<dbReference type="PANTHER" id="PTHR46112:SF2">
    <property type="entry name" value="XAA-PRO AMINOPEPTIDASE P-RELATED"/>
    <property type="match status" value="1"/>
</dbReference>
<dbReference type="EMBL" id="JBANRG010000035">
    <property type="protein sequence ID" value="KAK7449697.1"/>
    <property type="molecule type" value="Genomic_DNA"/>
</dbReference>
<dbReference type="Gene3D" id="3.90.230.10">
    <property type="entry name" value="Creatinase/methionine aminopeptidase superfamily"/>
    <property type="match status" value="1"/>
</dbReference>
<evidence type="ECO:0000313" key="3">
    <source>
        <dbReference type="Proteomes" id="UP001498398"/>
    </source>
</evidence>
<dbReference type="InterPro" id="IPR050659">
    <property type="entry name" value="Peptidase_M24B"/>
</dbReference>
<sequence>MDEKATLTISPDKPQLTRVVCLLLLVYFVLSSLWASNELQTPSFSHLADHCTNTVSPISLDEFLTRQKSLASTLYDLRQSAYVTEPSANGLFFANVSTAQWRLSERPLLLIITPHLKDGEVHPKLSVLTPKFEATRAKLLPIPSANSSDIEWIEWPEEANPYELAVTALTEQKTGGTIFVDGSTRHFIVDGLQKALPGAWVTAPPAEIKQLRERKSKTELEIMKCAHETTLLAIREVHKHLYIGMRESEAREMVATALASAGLSNGGCLTLFGENAALPHGSGSDSLLGQADFALFDCTANLLGYQSDVTRTVALPTTAVSPLNRVIWGHVHITQSLVHRSARAGHPTGQLDDIAREYLRRRGFERYFTHRLGHGIGIEGHESPYLVGGSQDIIKTGNAFSNEPGIYMEGKVGVRLEDCFYINEDGKAVLLTEGVGGMAKSPWVP</sequence>